<evidence type="ECO:0000313" key="3">
    <source>
        <dbReference type="EMBL" id="EKG13981.1"/>
    </source>
</evidence>
<reference evidence="3 4" key="1">
    <citation type="journal article" date="2012" name="BMC Genomics">
        <title>Tools to kill: Genome of one of the most destructive plant pathogenic fungi Macrophomina phaseolina.</title>
        <authorList>
            <person name="Islam M.S."/>
            <person name="Haque M.S."/>
            <person name="Islam M.M."/>
            <person name="Emdad E.M."/>
            <person name="Halim A."/>
            <person name="Hossen Q.M.M."/>
            <person name="Hossain M.Z."/>
            <person name="Ahmed B."/>
            <person name="Rahim S."/>
            <person name="Rahman M.S."/>
            <person name="Alam M.M."/>
            <person name="Hou S."/>
            <person name="Wan X."/>
            <person name="Saito J.A."/>
            <person name="Alam M."/>
        </authorList>
    </citation>
    <scope>NUCLEOTIDE SEQUENCE [LARGE SCALE GENOMIC DNA]</scope>
    <source>
        <strain evidence="3 4">MS6</strain>
    </source>
</reference>
<dbReference type="Gene3D" id="2.30.29.30">
    <property type="entry name" value="Pleckstrin-homology domain (PH domain)/Phosphotyrosine-binding domain (PTB)"/>
    <property type="match status" value="1"/>
</dbReference>
<dbReference type="InterPro" id="IPR001849">
    <property type="entry name" value="PH_domain"/>
</dbReference>
<feature type="region of interest" description="Disordered" evidence="1">
    <location>
        <begin position="271"/>
        <end position="298"/>
    </location>
</feature>
<protein>
    <recommendedName>
        <fullName evidence="2">PH domain-containing protein</fullName>
    </recommendedName>
</protein>
<dbReference type="VEuPathDB" id="FungiDB:MPH_08855"/>
<dbReference type="SUPFAM" id="SSF50729">
    <property type="entry name" value="PH domain-like"/>
    <property type="match status" value="1"/>
</dbReference>
<dbReference type="PANTHER" id="PTHR37283">
    <property type="entry name" value="PH DOMAIN-CONTAINING PROTEIN YHR131C"/>
    <property type="match status" value="1"/>
</dbReference>
<dbReference type="PROSITE" id="PS50003">
    <property type="entry name" value="PH_DOMAIN"/>
    <property type="match status" value="1"/>
</dbReference>
<dbReference type="EMBL" id="AHHD01000376">
    <property type="protein sequence ID" value="EKG13981.1"/>
    <property type="molecule type" value="Genomic_DNA"/>
</dbReference>
<dbReference type="AlphaFoldDB" id="K2QW50"/>
<dbReference type="InParanoid" id="K2QW50"/>
<dbReference type="SMART" id="SM00233">
    <property type="entry name" value="PH"/>
    <property type="match status" value="1"/>
</dbReference>
<evidence type="ECO:0000313" key="4">
    <source>
        <dbReference type="Proteomes" id="UP000007129"/>
    </source>
</evidence>
<sequence>MSASALGAVLFRHHTAMMQCAMPQYPQQRAASANDSGSISSAGAAPAAATTTTTTTTTTAAATTATSTATSIPSCYGYHNTFHTHSQPADPAAQPPAYTPRNLEQIPARDALPSYSCSVLFEGPLGFKPEYTNIFDKPGPRDRQWQDVYVILRGTQLHIHRLKTSLFSKSKKPAPGRLIRTYSLQHAELGLALDFKKTELTPKSPLAKLVPLNARQAVYQTDPHLFWPVREHVMRLRLETDQFLLCAPEQEGMLDWIEQLCAAVDISPPLEDRSEPRYRSLPRRGRRQRQLDGRTTRQDAIDLSARRLLAEQERIIRTLYPNLARNSEDEQSEQPASTGAADADAEDLDAADMLFPGRPLSPRPGNLSNSSTQNMDYTLEHATTRRSSVASPLEQAASASGKYPFAEHPQPSASSIVRYRRRCAPVLLASSPRASDVMYCDGIRLRINARKQMVTEFTESPPHYSSHRFTQGDREACIRMTTRPDVRREASDASVAMSFHRDADADLTPVASRSTQPRTDIDDIESHQADQQPHDSEPSSPTMAQLSKVETEGERNDRRLLDRVKAPFSGVAEAFGGLVV</sequence>
<accession>K2QW50</accession>
<name>K2QW50_MACPH</name>
<dbReference type="HOGENOM" id="CLU_033741_0_0_1"/>
<gene>
    <name evidence="3" type="ORF">MPH_08855</name>
</gene>
<feature type="domain" description="PH" evidence="2">
    <location>
        <begin position="118"/>
        <end position="265"/>
    </location>
</feature>
<feature type="compositionally biased region" description="Basic and acidic residues" evidence="1">
    <location>
        <begin position="549"/>
        <end position="561"/>
    </location>
</feature>
<feature type="region of interest" description="Disordered" evidence="1">
    <location>
        <begin position="29"/>
        <end position="64"/>
    </location>
</feature>
<feature type="compositionally biased region" description="Basic and acidic residues" evidence="1">
    <location>
        <begin position="289"/>
        <end position="298"/>
    </location>
</feature>
<feature type="compositionally biased region" description="Basic and acidic residues" evidence="1">
    <location>
        <begin position="523"/>
        <end position="537"/>
    </location>
</feature>
<dbReference type="STRING" id="1126212.K2QW50"/>
<proteinExistence type="predicted"/>
<dbReference type="OrthoDB" id="5865767at2759"/>
<feature type="region of interest" description="Disordered" evidence="1">
    <location>
        <begin position="523"/>
        <end position="561"/>
    </location>
</feature>
<evidence type="ECO:0000256" key="1">
    <source>
        <dbReference type="SAM" id="MobiDB-lite"/>
    </source>
</evidence>
<feature type="region of interest" description="Disordered" evidence="1">
    <location>
        <begin position="322"/>
        <end position="373"/>
    </location>
</feature>
<dbReference type="InterPro" id="IPR011993">
    <property type="entry name" value="PH-like_dom_sf"/>
</dbReference>
<comment type="caution">
    <text evidence="3">The sequence shown here is derived from an EMBL/GenBank/DDBJ whole genome shotgun (WGS) entry which is preliminary data.</text>
</comment>
<dbReference type="PANTHER" id="PTHR37283:SF1">
    <property type="entry name" value="PH DOMAIN-CONTAINING PROTEIN YHR131C"/>
    <property type="match status" value="1"/>
</dbReference>
<feature type="compositionally biased region" description="Low complexity" evidence="1">
    <location>
        <begin position="30"/>
        <end position="64"/>
    </location>
</feature>
<dbReference type="Proteomes" id="UP000007129">
    <property type="component" value="Unassembled WGS sequence"/>
</dbReference>
<organism evidence="3 4">
    <name type="scientific">Macrophomina phaseolina (strain MS6)</name>
    <name type="common">Charcoal rot fungus</name>
    <dbReference type="NCBI Taxonomy" id="1126212"/>
    <lineage>
        <taxon>Eukaryota</taxon>
        <taxon>Fungi</taxon>
        <taxon>Dikarya</taxon>
        <taxon>Ascomycota</taxon>
        <taxon>Pezizomycotina</taxon>
        <taxon>Dothideomycetes</taxon>
        <taxon>Dothideomycetes incertae sedis</taxon>
        <taxon>Botryosphaeriales</taxon>
        <taxon>Botryosphaeriaceae</taxon>
        <taxon>Macrophomina</taxon>
    </lineage>
</organism>
<dbReference type="eggNOG" id="ENOG502S3D4">
    <property type="taxonomic scope" value="Eukaryota"/>
</dbReference>
<evidence type="ECO:0000259" key="2">
    <source>
        <dbReference type="PROSITE" id="PS50003"/>
    </source>
</evidence>